<sequence length="67" mass="7912">MRYKLGPYFFENAAAISGVPHSKVGRRDVALIHSSKYFKSKGGAYYVYTYIGRGIRRRYEEERTWKE</sequence>
<comment type="caution">
    <text evidence="1">The sequence shown here is derived from an EMBL/GenBank/DDBJ whole genome shotgun (WGS) entry which is preliminary data.</text>
</comment>
<evidence type="ECO:0000313" key="1">
    <source>
        <dbReference type="EMBL" id="KAK9738007.1"/>
    </source>
</evidence>
<dbReference type="EMBL" id="JASPKY010000092">
    <property type="protein sequence ID" value="KAK9738007.1"/>
    <property type="molecule type" value="Genomic_DNA"/>
</dbReference>
<dbReference type="Proteomes" id="UP001458880">
    <property type="component" value="Unassembled WGS sequence"/>
</dbReference>
<name>A0AAW1LX19_POPJA</name>
<dbReference type="AlphaFoldDB" id="A0AAW1LX19"/>
<reference evidence="1 2" key="1">
    <citation type="journal article" date="2024" name="BMC Genomics">
        <title>De novo assembly and annotation of Popillia japonica's genome with initial clues to its potential as an invasive pest.</title>
        <authorList>
            <person name="Cucini C."/>
            <person name="Boschi S."/>
            <person name="Funari R."/>
            <person name="Cardaioli E."/>
            <person name="Iannotti N."/>
            <person name="Marturano G."/>
            <person name="Paoli F."/>
            <person name="Bruttini M."/>
            <person name="Carapelli A."/>
            <person name="Frati F."/>
            <person name="Nardi F."/>
        </authorList>
    </citation>
    <scope>NUCLEOTIDE SEQUENCE [LARGE SCALE GENOMIC DNA]</scope>
    <source>
        <strain evidence="1">DMR45628</strain>
    </source>
</reference>
<protein>
    <submittedName>
        <fullName evidence="1">Uncharacterized protein</fullName>
    </submittedName>
</protein>
<proteinExistence type="predicted"/>
<accession>A0AAW1LX19</accession>
<gene>
    <name evidence="1" type="ORF">QE152_g10231</name>
</gene>
<organism evidence="1 2">
    <name type="scientific">Popillia japonica</name>
    <name type="common">Japanese beetle</name>
    <dbReference type="NCBI Taxonomy" id="7064"/>
    <lineage>
        <taxon>Eukaryota</taxon>
        <taxon>Metazoa</taxon>
        <taxon>Ecdysozoa</taxon>
        <taxon>Arthropoda</taxon>
        <taxon>Hexapoda</taxon>
        <taxon>Insecta</taxon>
        <taxon>Pterygota</taxon>
        <taxon>Neoptera</taxon>
        <taxon>Endopterygota</taxon>
        <taxon>Coleoptera</taxon>
        <taxon>Polyphaga</taxon>
        <taxon>Scarabaeiformia</taxon>
        <taxon>Scarabaeidae</taxon>
        <taxon>Rutelinae</taxon>
        <taxon>Popillia</taxon>
    </lineage>
</organism>
<evidence type="ECO:0000313" key="2">
    <source>
        <dbReference type="Proteomes" id="UP001458880"/>
    </source>
</evidence>
<keyword evidence="2" id="KW-1185">Reference proteome</keyword>